<feature type="region of interest" description="Disordered" evidence="2">
    <location>
        <begin position="285"/>
        <end position="306"/>
    </location>
</feature>
<dbReference type="InterPro" id="IPR012317">
    <property type="entry name" value="Poly(ADP-ribose)pol_cat_dom"/>
</dbReference>
<name>A0A1Q9CN24_SYMMI</name>
<dbReference type="Pfam" id="PF00644">
    <property type="entry name" value="PARP"/>
    <property type="match status" value="2"/>
</dbReference>
<organism evidence="4 5">
    <name type="scientific">Symbiodinium microadriaticum</name>
    <name type="common">Dinoflagellate</name>
    <name type="synonym">Zooxanthella microadriatica</name>
    <dbReference type="NCBI Taxonomy" id="2951"/>
    <lineage>
        <taxon>Eukaryota</taxon>
        <taxon>Sar</taxon>
        <taxon>Alveolata</taxon>
        <taxon>Dinophyceae</taxon>
        <taxon>Suessiales</taxon>
        <taxon>Symbiodiniaceae</taxon>
        <taxon>Symbiodinium</taxon>
    </lineage>
</organism>
<keyword evidence="5" id="KW-1185">Reference proteome</keyword>
<feature type="region of interest" description="Disordered" evidence="2">
    <location>
        <begin position="870"/>
        <end position="923"/>
    </location>
</feature>
<accession>A0A1Q9CN24</accession>
<keyword evidence="1" id="KW-0520">NAD</keyword>
<evidence type="ECO:0000256" key="2">
    <source>
        <dbReference type="SAM" id="MobiDB-lite"/>
    </source>
</evidence>
<protein>
    <recommendedName>
        <fullName evidence="1">Poly [ADP-ribose] polymerase</fullName>
        <shortName evidence="1">PARP</shortName>
        <ecNumber evidence="1">2.4.2.-</ecNumber>
    </recommendedName>
</protein>
<sequence>MRLEQPTVTYLPHMPSERHTRQPGTPVGDLVARPSSQLASTTYKPTASQSLVLPTNIFCSDSDSDFAYFAEPSPPKSGEKPKPSAAPHIQLAASSCTPKEESLGLHKEAVDVHISLSLPKEAPSLPTWVRPLDFESGICPGAADLASDIATLSLGYAYGKCLFTVITVATAQCWTVWPASRPSYAGPGRPLDYAYTRGACTQPYIFDISLLDNRAQPLYNRPHYQPIECMIYDKRPWICFYGGNPPQVVAETDDWWYTMYDRQGGCCLQGWPIFLLQDFMRLVEQPPPSPQPTVQSGDGAGAQPTYMPLPREVMRLPGCLCLPAMILPESYQDITQESLHRSLSAQCMGEYVQSSSESEAGHLRRQAIQNAKPESGPTPADRDDSQRGLHLSVARALLRKSLDKFTAGTLERYIASTRQFLDFLGLSNRTIASLDVAFLADFLHACENSLEEDREVHALQPIMQASLIRAFLTQPTTDRKEALPLPMAVVVAWERYVLQKKPDNIKAITRAPVSNCIAGMLAPSPTYSQRRGMTERPAERLRPLQPTPPLDHGVHEVLYQALALKGLESVDDFAYAFPEIRSLEALLSGLSDSDLSDMGAVDQYHGVQAARIRKALRFAHDLCQQANEPSQAAPQPPSLPAAILPQASPASWVENLPPKLSQEAAQELVADFNTNYPGELLDEDTMPSIRLLSLVQHSLKPGEKIRWIPWQFRLSSKQYTEIMEAKSSKPMRTEAQLLASALYDDTPEMPVAHLRLSASWLSRIQTVYRNAWALCGAAHLNNLKAFDKRVLDLALPDLADNSLRGPTTQELLAADRKIWGTIGTLVSAGWSLDEALYEDWPSNWVYKAHGKVLCKRFQRCGKEHCAINHERSSHDLQPPTAMEPPSVAGQETQGGAEQESSVTVQAASPHIADQQPPPNNTKAFRRSFANRVWTSTAYKRARQQEKFDPPQVLLLDTHSPLGARCKALADPEAIPFLEHSQPLREQESRSMLQCLWSRSIIAIIASLPSIAPQTELAIALMQAIKASAAIAILTVPRDHSILQSPEFAACLHDSAFHMCPSSRHGEVILASTELPTWPCPDSELLALEALGRISKLPLRIGHLSDISYASLLKTSGPFVAHRPPICDGAGAPSSADHSLPHTSGISKASQAWIQWARKSDLSRRVFAHISQSRPEHPLSQEEQVEALTILCSALDLDQEDPETVAALLAEEEAAGWIQQAEGRDPLPNSRGGDYAHSPGGTSVMPAAGPERYVVCHFGAKFSAYWWQRVGGLITRILHASLAPYPHRAWLYVDDLLAALLRTSAHESLLILVLLLACLGAPISWKKASVGDSLIWCGWKFNFAYETVELCAAKRLKLSAQIQGLLSKPKVPRKDLEACIGLLMWATNISLVLRPYLAPLYRLLNSPPGANYSIAPRMWPLFLHCLDSRAVFVREAMGLSIPLNSRVIEWGNRPVHCKADLPLMAKPTGHTWIRISDPTCPVIKMTRAAQSSLAWLAPRIAAIPTTPLSLPPMLSSLARADAMAEGEQVGIGGWVSTKHGLAWFAESYTMEELRSFWPFLTKDAQKYIACFETLAQLALAMTAKAHLGHTRLSLCLPSQSDNTPTEGGVNKLFTTSWFPTWREPITNGPTTSAEADYKPSPTGPEIAYDRAPPAVGESYMRLLCPYDHSLQVQASAKPVVHKRLTISSLAGTEYRPRLYHSSRMARKDEHIDSDKPGSGPWLQLYHVRDLGEHAALRAHEPELHAQPAVAALQVVLLADLLASEPHNRVIFRKLETTFRELRHDPGRDWTFQPWVLMRFGRLLFELLLGLAFPSGNAVFDTFERVGDGFCLDSLNRSYDAFTMLPFQHYHCCLDACMEFSFSNAESPGFHITPDGNCTIFMNDGYWPRGNSSGFHAVHTSSTGSGRISEAEPGLSHTVADGCWRKRGYILDVPTNESSEDPETGGSHPGLADFIEEDFAYCLSAGAIPGPAIINAASTMESCWSYCSEQEHCQACFRNCEIGNCSDRETGCTYYAVQMCDSGRRNDCGVRSLRRKTVFDGRSGSDMIAHLVGLLALFCAIQGMVLFCYWRGWIRAPLGPKAVCFIDEQGEPLEADVRAAIPAYWSSAGEETEFNSMLYVGEEQWAPFAELLDSTYRARSSQDRPCPHGACPKRPGGCPCVQPDGEPGLPASYVIRRVLRAENSGSWRRFVEKRARLQSRRQGMGKVEDPVCTAGVVDQHPELFAPVDSSLNEVYLWHGTHVRAALNIAHEGFDIQMAGLNGTMYGKGMYFAENSTKADEYARDEPHGFYQDVFALLLCRVCLGKFHFSEDRFDSAGGMAEAGTIDSTVGDRTRTANTFREFTAYDPHQVYPEYVIFYSRRPKAVAPEAFRFDLPPLHAQLPVYFQKFHLNPQVESFEVQYGVRRPERDVLEQMAQACYPGGRRIEVLSARRIEISSLWNRYVLYKKRLRGELEASGLAAFASAEFLEGQARGAEVLTDAFMKRPSEGGVRPPTWRGESLEGELQEHFLWHGTSRKAAEAIVRADFRVPKEIKNGARYGCGLYFAEDVGKSLAYAPVNTSSDGRTTSQFLLLCRVLCGQMYYTSERYELDAVISAHKVGKNSVLANPLREGPREFIVWHEMQVYPEYLLEVTVRDEDP</sequence>
<dbReference type="EMBL" id="LSRX01001049">
    <property type="protein sequence ID" value="OLP84328.1"/>
    <property type="molecule type" value="Genomic_DNA"/>
</dbReference>
<feature type="domain" description="PARP catalytic" evidence="3">
    <location>
        <begin position="2099"/>
        <end position="2365"/>
    </location>
</feature>
<dbReference type="InterPro" id="IPR051712">
    <property type="entry name" value="ARTD-AVP"/>
</dbReference>
<gene>
    <name evidence="4" type="primary">Parp12</name>
    <name evidence="4" type="ORF">AK812_SmicGene34798</name>
</gene>
<feature type="compositionally biased region" description="Polar residues" evidence="2">
    <location>
        <begin position="889"/>
        <end position="906"/>
    </location>
</feature>
<dbReference type="GO" id="GO:0003950">
    <property type="term" value="F:NAD+ poly-ADP-ribosyltransferase activity"/>
    <property type="evidence" value="ECO:0007669"/>
    <property type="project" value="UniProtKB-UniRule"/>
</dbReference>
<dbReference type="SUPFAM" id="SSF56399">
    <property type="entry name" value="ADP-ribosylation"/>
    <property type="match status" value="2"/>
</dbReference>
<dbReference type="OrthoDB" id="429950at2759"/>
<reference evidence="4 5" key="1">
    <citation type="submission" date="2016-02" db="EMBL/GenBank/DDBJ databases">
        <title>Genome analysis of coral dinoflagellate symbionts highlights evolutionary adaptations to a symbiotic lifestyle.</title>
        <authorList>
            <person name="Aranda M."/>
            <person name="Li Y."/>
            <person name="Liew Y.J."/>
            <person name="Baumgarten S."/>
            <person name="Simakov O."/>
            <person name="Wilson M."/>
            <person name="Piel J."/>
            <person name="Ashoor H."/>
            <person name="Bougouffa S."/>
            <person name="Bajic V.B."/>
            <person name="Ryu T."/>
            <person name="Ravasi T."/>
            <person name="Bayer T."/>
            <person name="Micklem G."/>
            <person name="Kim H."/>
            <person name="Bhak J."/>
            <person name="Lajeunesse T.C."/>
            <person name="Voolstra C.R."/>
        </authorList>
    </citation>
    <scope>NUCLEOTIDE SEQUENCE [LARGE SCALE GENOMIC DNA]</scope>
    <source>
        <strain evidence="4 5">CCMP2467</strain>
    </source>
</reference>
<dbReference type="Proteomes" id="UP000186817">
    <property type="component" value="Unassembled WGS sequence"/>
</dbReference>
<evidence type="ECO:0000313" key="4">
    <source>
        <dbReference type="EMBL" id="OLP84328.1"/>
    </source>
</evidence>
<dbReference type="PROSITE" id="PS51059">
    <property type="entry name" value="PARP_CATALYTIC"/>
    <property type="match status" value="2"/>
</dbReference>
<dbReference type="GO" id="GO:0005634">
    <property type="term" value="C:nucleus"/>
    <property type="evidence" value="ECO:0007669"/>
    <property type="project" value="TreeGrafter"/>
</dbReference>
<feature type="region of interest" description="Disordered" evidence="2">
    <location>
        <begin position="359"/>
        <end position="387"/>
    </location>
</feature>
<keyword evidence="1" id="KW-0808">Transferase</keyword>
<dbReference type="PANTHER" id="PTHR45740">
    <property type="entry name" value="POLY [ADP-RIBOSE] POLYMERASE"/>
    <property type="match status" value="1"/>
</dbReference>
<keyword evidence="1" id="KW-0328">Glycosyltransferase</keyword>
<dbReference type="Gene3D" id="3.90.228.10">
    <property type="match status" value="2"/>
</dbReference>
<dbReference type="EC" id="2.4.2.-" evidence="1"/>
<dbReference type="GO" id="GO:1990404">
    <property type="term" value="F:NAD+-protein mono-ADP-ribosyltransferase activity"/>
    <property type="evidence" value="ECO:0007669"/>
    <property type="project" value="TreeGrafter"/>
</dbReference>
<feature type="domain" description="PARP catalytic" evidence="3">
    <location>
        <begin position="2379"/>
        <end position="2636"/>
    </location>
</feature>
<feature type="region of interest" description="Disordered" evidence="2">
    <location>
        <begin position="1"/>
        <end position="30"/>
    </location>
</feature>
<evidence type="ECO:0000313" key="5">
    <source>
        <dbReference type="Proteomes" id="UP000186817"/>
    </source>
</evidence>
<evidence type="ECO:0000256" key="1">
    <source>
        <dbReference type="RuleBase" id="RU362114"/>
    </source>
</evidence>
<proteinExistence type="predicted"/>
<evidence type="ECO:0000259" key="3">
    <source>
        <dbReference type="PROSITE" id="PS51059"/>
    </source>
</evidence>
<dbReference type="PANTHER" id="PTHR45740:SF2">
    <property type="entry name" value="POLY [ADP-RIBOSE] POLYMERASE"/>
    <property type="match status" value="1"/>
</dbReference>
<comment type="caution">
    <text evidence="4">The sequence shown here is derived from an EMBL/GenBank/DDBJ whole genome shotgun (WGS) entry which is preliminary data.</text>
</comment>